<keyword evidence="3" id="KW-1185">Reference proteome</keyword>
<evidence type="ECO:0000313" key="3">
    <source>
        <dbReference type="Proteomes" id="UP000056905"/>
    </source>
</evidence>
<dbReference type="STRING" id="69395.AQ619_07900"/>
<dbReference type="CDD" id="cd04301">
    <property type="entry name" value="NAT_SF"/>
    <property type="match status" value="1"/>
</dbReference>
<evidence type="ECO:0000259" key="1">
    <source>
        <dbReference type="PROSITE" id="PS51186"/>
    </source>
</evidence>
<reference evidence="2 3" key="1">
    <citation type="submission" date="2015-10" db="EMBL/GenBank/DDBJ databases">
        <title>Conservation of the essential genome among Caulobacter and Brevundimonas species.</title>
        <authorList>
            <person name="Scott D."/>
            <person name="Ely B."/>
        </authorList>
    </citation>
    <scope>NUCLEOTIDE SEQUENCE [LARGE SCALE GENOMIC DNA]</scope>
    <source>
        <strain evidence="2 3">CB4</strain>
    </source>
</reference>
<dbReference type="InterPro" id="IPR016181">
    <property type="entry name" value="Acyl_CoA_acyltransferase"/>
</dbReference>
<sequence length="163" mass="17551">MSYTIRPAGPEDITALIALHKAAAAVPDGLARRPDEITQAYVERCIAGISFVAVGPDGTIWGEIHAARETVALFSHVLSSLTVAVHPDRQGRGIGSRLFEALIAHARSMQPPILRIELAAGAGNPGAIRLYERLGFQHEGRQVARGRYPDGRLEDDILMGLLL</sequence>
<proteinExistence type="predicted"/>
<dbReference type="Gene3D" id="3.40.630.30">
    <property type="match status" value="1"/>
</dbReference>
<dbReference type="GO" id="GO:0016747">
    <property type="term" value="F:acyltransferase activity, transferring groups other than amino-acyl groups"/>
    <property type="evidence" value="ECO:0007669"/>
    <property type="project" value="InterPro"/>
</dbReference>
<evidence type="ECO:0000313" key="2">
    <source>
        <dbReference type="EMBL" id="ALL13280.1"/>
    </source>
</evidence>
<dbReference type="InterPro" id="IPR050276">
    <property type="entry name" value="MshD_Acetyltransferase"/>
</dbReference>
<dbReference type="OrthoDB" id="9789603at2"/>
<dbReference type="AlphaFoldDB" id="A0A0P0NZT9"/>
<dbReference type="Proteomes" id="UP000056905">
    <property type="component" value="Chromosome"/>
</dbReference>
<gene>
    <name evidence="2" type="ORF">AQ619_07900</name>
</gene>
<dbReference type="PANTHER" id="PTHR43617">
    <property type="entry name" value="L-AMINO ACID N-ACETYLTRANSFERASE"/>
    <property type="match status" value="1"/>
</dbReference>
<keyword evidence="2" id="KW-0808">Transferase</keyword>
<dbReference type="Pfam" id="PF00583">
    <property type="entry name" value="Acetyltransf_1"/>
    <property type="match status" value="1"/>
</dbReference>
<organism evidence="2 3">
    <name type="scientific">Caulobacter henricii</name>
    <dbReference type="NCBI Taxonomy" id="69395"/>
    <lineage>
        <taxon>Bacteria</taxon>
        <taxon>Pseudomonadati</taxon>
        <taxon>Pseudomonadota</taxon>
        <taxon>Alphaproteobacteria</taxon>
        <taxon>Caulobacterales</taxon>
        <taxon>Caulobacteraceae</taxon>
        <taxon>Caulobacter</taxon>
    </lineage>
</organism>
<dbReference type="KEGG" id="chq:AQ619_07900"/>
<dbReference type="PANTHER" id="PTHR43617:SF20">
    <property type="entry name" value="N-ALPHA-ACETYLTRANSFERASE RIMI"/>
    <property type="match status" value="1"/>
</dbReference>
<protein>
    <submittedName>
        <fullName evidence="2">Acetyltransferase</fullName>
    </submittedName>
</protein>
<dbReference type="InterPro" id="IPR000182">
    <property type="entry name" value="GNAT_dom"/>
</dbReference>
<name>A0A0P0NZT9_9CAUL</name>
<dbReference type="RefSeq" id="WP_062146130.1">
    <property type="nucleotide sequence ID" value="NZ_CP013002.1"/>
</dbReference>
<dbReference type="PROSITE" id="PS51186">
    <property type="entry name" value="GNAT"/>
    <property type="match status" value="1"/>
</dbReference>
<accession>A0A0P0NZT9</accession>
<dbReference type="EMBL" id="CP013002">
    <property type="protein sequence ID" value="ALL13280.1"/>
    <property type="molecule type" value="Genomic_DNA"/>
</dbReference>
<feature type="domain" description="N-acetyltransferase" evidence="1">
    <location>
        <begin position="3"/>
        <end position="163"/>
    </location>
</feature>
<dbReference type="SUPFAM" id="SSF55729">
    <property type="entry name" value="Acyl-CoA N-acyltransferases (Nat)"/>
    <property type="match status" value="1"/>
</dbReference>